<dbReference type="GO" id="GO:0003676">
    <property type="term" value="F:nucleic acid binding"/>
    <property type="evidence" value="ECO:0007669"/>
    <property type="project" value="InterPro"/>
</dbReference>
<dbReference type="InterPro" id="IPR050900">
    <property type="entry name" value="Transposase_IS3/IS150/IS904"/>
</dbReference>
<protein>
    <recommendedName>
        <fullName evidence="1">Integrase catalytic domain-containing protein</fullName>
    </recommendedName>
</protein>
<organism evidence="4 6">
    <name type="scientific">Jeotgalibacillus malaysiensis</name>
    <dbReference type="NCBI Taxonomy" id="1508404"/>
    <lineage>
        <taxon>Bacteria</taxon>
        <taxon>Bacillati</taxon>
        <taxon>Bacillota</taxon>
        <taxon>Bacilli</taxon>
        <taxon>Bacillales</taxon>
        <taxon>Caryophanaceae</taxon>
        <taxon>Jeotgalibacillus</taxon>
    </lineage>
</organism>
<gene>
    <name evidence="2" type="ORF">JMA_01700</name>
    <name evidence="3" type="ORF">JMA_03190</name>
    <name evidence="4" type="ORF">JMA_04420</name>
    <name evidence="5" type="ORF">JMA_31270</name>
</gene>
<proteinExistence type="predicted"/>
<dbReference type="GO" id="GO:0015074">
    <property type="term" value="P:DNA integration"/>
    <property type="evidence" value="ECO:0007669"/>
    <property type="project" value="InterPro"/>
</dbReference>
<name>A0A0B5ANZ7_9BACL</name>
<dbReference type="NCBIfam" id="NF033516">
    <property type="entry name" value="transpos_IS3"/>
    <property type="match status" value="1"/>
</dbReference>
<dbReference type="EMBL" id="CP009416">
    <property type="protein sequence ID" value="AJD92444.1"/>
    <property type="molecule type" value="Genomic_DNA"/>
</dbReference>
<dbReference type="Proteomes" id="UP000031449">
    <property type="component" value="Chromosome"/>
</dbReference>
<dbReference type="HOGENOM" id="CLU_027402_31_0_9"/>
<sequence length="314" mass="36512">MHEIAKQWIDQGFQAKRVLSILGLGRSTYYYQLMMGGNIQMKKRGRPFPGVSYTLDGTPVSDEEIKEFLCEFSEDDLIGGLGYRKWGILLRTERKLVINAKKVYRLCKELGVLKKRSKTNRPKRQLARNRSVTAVNQLWQMDIKYVPLKEAGFFLMTCNVIDVYDRQIVGYYCGRTCRSEDVMRTVMKAILRRKVHLKPGSGEQKLIIRTDNGPQFISHSFAKYCAFHGLYHERIPNASPNLNAFIESYHSQLQRECIVRHEVELVTFDHAIYYINDYVKFYNERRPHGSLGNLSPKKFFEAVKNNCTAFSINL</sequence>
<dbReference type="KEGG" id="jeo:JMA_31270"/>
<dbReference type="KEGG" id="jeo:JMA_03190"/>
<dbReference type="InterPro" id="IPR036397">
    <property type="entry name" value="RNaseH_sf"/>
</dbReference>
<dbReference type="PANTHER" id="PTHR46889:SF4">
    <property type="entry name" value="TRANSPOSASE INSO FOR INSERTION SEQUENCE ELEMENT IS911B-RELATED"/>
    <property type="match status" value="1"/>
</dbReference>
<dbReference type="PANTHER" id="PTHR46889">
    <property type="entry name" value="TRANSPOSASE INSF FOR INSERTION SEQUENCE IS3B-RELATED"/>
    <property type="match status" value="1"/>
</dbReference>
<dbReference type="Gene3D" id="3.30.420.10">
    <property type="entry name" value="Ribonuclease H-like superfamily/Ribonuclease H"/>
    <property type="match status" value="1"/>
</dbReference>
<evidence type="ECO:0000313" key="6">
    <source>
        <dbReference type="Proteomes" id="UP000031449"/>
    </source>
</evidence>
<feature type="domain" description="Integrase catalytic" evidence="1">
    <location>
        <begin position="118"/>
        <end position="304"/>
    </location>
</feature>
<dbReference type="STRING" id="1508404.JMA_01700"/>
<dbReference type="EMBL" id="CP009416">
    <property type="protein sequence ID" value="AJD89636.1"/>
    <property type="molecule type" value="Genomic_DNA"/>
</dbReference>
<dbReference type="PROSITE" id="PS50994">
    <property type="entry name" value="INTEGRASE"/>
    <property type="match status" value="1"/>
</dbReference>
<dbReference type="BioCyc" id="JESP1508404:G14D9-9374-MONOMER"/>
<evidence type="ECO:0000259" key="1">
    <source>
        <dbReference type="PROSITE" id="PS50994"/>
    </source>
</evidence>
<dbReference type="OrthoDB" id="9781005at2"/>
<evidence type="ECO:0000313" key="4">
    <source>
        <dbReference type="EMBL" id="AJD89759.1"/>
    </source>
</evidence>
<dbReference type="Pfam" id="PF00665">
    <property type="entry name" value="rve"/>
    <property type="match status" value="1"/>
</dbReference>
<dbReference type="SUPFAM" id="SSF53098">
    <property type="entry name" value="Ribonuclease H-like"/>
    <property type="match status" value="1"/>
</dbReference>
<evidence type="ECO:0000313" key="2">
    <source>
        <dbReference type="EMBL" id="AJD89487.1"/>
    </source>
</evidence>
<reference evidence="4 6" key="1">
    <citation type="submission" date="2014-08" db="EMBL/GenBank/DDBJ databases">
        <title>Complete genome of a marine bacteria Jeotgalibacillus malaysiensis.</title>
        <authorList>
            <person name="Yaakop A.S."/>
            <person name="Chan K.-G."/>
            <person name="Goh K.M."/>
        </authorList>
    </citation>
    <scope>NUCLEOTIDE SEQUENCE [LARGE SCALE GENOMIC DNA]</scope>
    <source>
        <strain evidence="4 6">D5</strain>
    </source>
</reference>
<dbReference type="InterPro" id="IPR048020">
    <property type="entry name" value="Transpos_IS3"/>
</dbReference>
<dbReference type="EMBL" id="CP009416">
    <property type="protein sequence ID" value="AJD89759.1"/>
    <property type="molecule type" value="Genomic_DNA"/>
</dbReference>
<dbReference type="EMBL" id="CP009416">
    <property type="protein sequence ID" value="AJD89487.1"/>
    <property type="molecule type" value="Genomic_DNA"/>
</dbReference>
<dbReference type="InterPro" id="IPR012337">
    <property type="entry name" value="RNaseH-like_sf"/>
</dbReference>
<keyword evidence="6" id="KW-1185">Reference proteome</keyword>
<dbReference type="KEGG" id="jeo:JMA_01700"/>
<evidence type="ECO:0000313" key="3">
    <source>
        <dbReference type="EMBL" id="AJD89636.1"/>
    </source>
</evidence>
<dbReference type="KEGG" id="jeo:JMA_04420"/>
<evidence type="ECO:0000313" key="5">
    <source>
        <dbReference type="EMBL" id="AJD92444.1"/>
    </source>
</evidence>
<accession>A0A0B5ANZ7</accession>
<dbReference type="InterPro" id="IPR001584">
    <property type="entry name" value="Integrase_cat-core"/>
</dbReference>
<dbReference type="AlphaFoldDB" id="A0A0B5ANZ7"/>